<dbReference type="GO" id="GO:0006465">
    <property type="term" value="P:signal peptide processing"/>
    <property type="evidence" value="ECO:0007669"/>
    <property type="project" value="InterPro"/>
</dbReference>
<dbReference type="Gene3D" id="2.10.109.10">
    <property type="entry name" value="Umud Fragment, subunit A"/>
    <property type="match status" value="1"/>
</dbReference>
<organism evidence="9 10">
    <name type="scientific">Piscinibacter terrae</name>
    <dbReference type="NCBI Taxonomy" id="2496871"/>
    <lineage>
        <taxon>Bacteria</taxon>
        <taxon>Pseudomonadati</taxon>
        <taxon>Pseudomonadota</taxon>
        <taxon>Betaproteobacteria</taxon>
        <taxon>Burkholderiales</taxon>
        <taxon>Sphaerotilaceae</taxon>
        <taxon>Piscinibacter</taxon>
    </lineage>
</organism>
<reference evidence="9 10" key="2">
    <citation type="submission" date="2018-12" db="EMBL/GenBank/DDBJ databases">
        <title>Rhizobacter gummiphilus sp. nov., a rubber-degrading bacterium isolated from the soil of a botanical garden in Japan.</title>
        <authorList>
            <person name="Shunsuke S.S."/>
        </authorList>
    </citation>
    <scope>NUCLEOTIDE SEQUENCE [LARGE SCALE GENOMIC DNA]</scope>
    <source>
        <strain evidence="9 10">S-16</strain>
    </source>
</reference>
<dbReference type="NCBIfam" id="TIGR02227">
    <property type="entry name" value="sigpep_I_bact"/>
    <property type="match status" value="1"/>
</dbReference>
<name>A0A3N7HNX6_9BURK</name>
<feature type="transmembrane region" description="Helical" evidence="7">
    <location>
        <begin position="6"/>
        <end position="25"/>
    </location>
</feature>
<dbReference type="EMBL" id="QUSW01000007">
    <property type="protein sequence ID" value="RQP22411.1"/>
    <property type="molecule type" value="Genomic_DNA"/>
</dbReference>
<protein>
    <recommendedName>
        <fullName evidence="4 7">Signal peptidase I</fullName>
        <ecNumber evidence="3 7">3.4.21.89</ecNumber>
    </recommendedName>
</protein>
<gene>
    <name evidence="9" type="primary">lepB</name>
    <name evidence="9" type="ORF">DZC73_22455</name>
</gene>
<dbReference type="GO" id="GO:0016020">
    <property type="term" value="C:membrane"/>
    <property type="evidence" value="ECO:0007669"/>
    <property type="project" value="UniProtKB-SubCell"/>
</dbReference>
<evidence type="ECO:0000256" key="3">
    <source>
        <dbReference type="ARBA" id="ARBA00013208"/>
    </source>
</evidence>
<dbReference type="EC" id="3.4.21.89" evidence="3 7"/>
<evidence type="ECO:0000313" key="9">
    <source>
        <dbReference type="EMBL" id="RQP22411.1"/>
    </source>
</evidence>
<dbReference type="AlphaFoldDB" id="A0A3N7HNX6"/>
<dbReference type="GO" id="GO:0009003">
    <property type="term" value="F:signal peptidase activity"/>
    <property type="evidence" value="ECO:0007669"/>
    <property type="project" value="UniProtKB-EC"/>
</dbReference>
<comment type="subcellular location">
    <subcellularLocation>
        <location evidence="7">Membrane</location>
        <topology evidence="7">Single-pass type II membrane protein</topology>
    </subcellularLocation>
</comment>
<dbReference type="PRINTS" id="PR00727">
    <property type="entry name" value="LEADERPTASE"/>
</dbReference>
<dbReference type="InterPro" id="IPR019757">
    <property type="entry name" value="Pept_S26A_signal_pept_1_Lys-AS"/>
</dbReference>
<dbReference type="PROSITE" id="PS00761">
    <property type="entry name" value="SPASE_I_3"/>
    <property type="match status" value="1"/>
</dbReference>
<dbReference type="InterPro" id="IPR036286">
    <property type="entry name" value="LexA/Signal_pep-like_sf"/>
</dbReference>
<dbReference type="InterPro" id="IPR019758">
    <property type="entry name" value="Pept_S26A_signal_pept_1_CS"/>
</dbReference>
<dbReference type="InterPro" id="IPR000223">
    <property type="entry name" value="Pept_S26A_signal_pept_1"/>
</dbReference>
<comment type="catalytic activity">
    <reaction evidence="1 7">
        <text>Cleavage of hydrophobic, N-terminal signal or leader sequences from secreted and periplasmic proteins.</text>
        <dbReference type="EC" id="3.4.21.89"/>
    </reaction>
</comment>
<keyword evidence="7" id="KW-1133">Transmembrane helix</keyword>
<feature type="active site" evidence="6">
    <location>
        <position position="177"/>
    </location>
</feature>
<dbReference type="Pfam" id="PF10502">
    <property type="entry name" value="Peptidase_S26"/>
    <property type="match status" value="1"/>
</dbReference>
<comment type="caution">
    <text evidence="7">Lacks conserved residue(s) required for the propagation of feature annotation.</text>
</comment>
<dbReference type="InterPro" id="IPR019533">
    <property type="entry name" value="Peptidase_S26"/>
</dbReference>
<comment type="caution">
    <text evidence="9">The sequence shown here is derived from an EMBL/GenBank/DDBJ whole genome shotgun (WGS) entry which is preliminary data.</text>
</comment>
<evidence type="ECO:0000259" key="8">
    <source>
        <dbReference type="Pfam" id="PF10502"/>
    </source>
</evidence>
<evidence type="ECO:0000256" key="4">
    <source>
        <dbReference type="ARBA" id="ARBA00019232"/>
    </source>
</evidence>
<evidence type="ECO:0000256" key="7">
    <source>
        <dbReference type="RuleBase" id="RU362042"/>
    </source>
</evidence>
<keyword evidence="7" id="KW-0472">Membrane</keyword>
<accession>A0A3N7HNX6</accession>
<evidence type="ECO:0000256" key="2">
    <source>
        <dbReference type="ARBA" id="ARBA00009370"/>
    </source>
</evidence>
<feature type="transmembrane region" description="Helical" evidence="7">
    <location>
        <begin position="32"/>
        <end position="51"/>
    </location>
</feature>
<dbReference type="CDD" id="cd06530">
    <property type="entry name" value="S26_SPase_I"/>
    <property type="match status" value="1"/>
</dbReference>
<evidence type="ECO:0000313" key="10">
    <source>
        <dbReference type="Proteomes" id="UP000267464"/>
    </source>
</evidence>
<proteinExistence type="inferred from homology"/>
<keyword evidence="7" id="KW-0812">Transmembrane</keyword>
<evidence type="ECO:0000256" key="6">
    <source>
        <dbReference type="PIRSR" id="PIRSR600223-1"/>
    </source>
</evidence>
<feature type="transmembrane region" description="Helical" evidence="7">
    <location>
        <begin position="87"/>
        <end position="110"/>
    </location>
</feature>
<keyword evidence="7" id="KW-0645">Protease</keyword>
<feature type="domain" description="Peptidase S26" evidence="8">
    <location>
        <begin position="94"/>
        <end position="300"/>
    </location>
</feature>
<dbReference type="Proteomes" id="UP000267464">
    <property type="component" value="Unassembled WGS sequence"/>
</dbReference>
<dbReference type="SUPFAM" id="SSF51306">
    <property type="entry name" value="LexA/Signal peptidase"/>
    <property type="match status" value="1"/>
</dbReference>
<evidence type="ECO:0000256" key="1">
    <source>
        <dbReference type="ARBA" id="ARBA00000677"/>
    </source>
</evidence>
<dbReference type="GO" id="GO:0004252">
    <property type="term" value="F:serine-type endopeptidase activity"/>
    <property type="evidence" value="ECO:0007669"/>
    <property type="project" value="InterPro"/>
</dbReference>
<dbReference type="PANTHER" id="PTHR43390">
    <property type="entry name" value="SIGNAL PEPTIDASE I"/>
    <property type="match status" value="1"/>
</dbReference>
<dbReference type="PANTHER" id="PTHR43390:SF1">
    <property type="entry name" value="CHLOROPLAST PROCESSING PEPTIDASE"/>
    <property type="match status" value="1"/>
</dbReference>
<sequence>MHTQPRKWLAVLLCFIFTPIAMLYVGRARWAAVYLLAALGLLAFLLVSPASPWVTDVLSLVYFVGGAIHAYWLAAKSESQQPRRWFSRWYGVMGAIACLVVASLTVRSFFFEPFRQPSQSMRPTLPMGATLVVQKWGYGNYGTFGVHGVRRPVSALLERGDILVFEYPKDRAVHFVKRLVGLPGDKVTYKAKMLFVNDMPAEQHFVRDELDAETLGSGAVHTESLMGREYSILLDKARIDPGVGHLDFPMHEQCTSNQGELSCRVPAGHFFVLGDNRDNSADSRFWGFVPMDHITGKVVLVKP</sequence>
<reference evidence="9 10" key="1">
    <citation type="submission" date="2018-08" db="EMBL/GenBank/DDBJ databases">
        <authorList>
            <person name="Khan S.A."/>
            <person name="Jeon C.O."/>
            <person name="Chun B.H."/>
            <person name="Jeong S.E."/>
        </authorList>
    </citation>
    <scope>NUCLEOTIDE SEQUENCE [LARGE SCALE GENOMIC DNA]</scope>
    <source>
        <strain evidence="9 10">S-16</strain>
    </source>
</reference>
<feature type="transmembrane region" description="Helical" evidence="7">
    <location>
        <begin position="57"/>
        <end position="75"/>
    </location>
</feature>
<evidence type="ECO:0000256" key="5">
    <source>
        <dbReference type="ARBA" id="ARBA00022801"/>
    </source>
</evidence>
<dbReference type="PROSITE" id="PS00760">
    <property type="entry name" value="SPASE_I_2"/>
    <property type="match status" value="1"/>
</dbReference>
<keyword evidence="10" id="KW-1185">Reference proteome</keyword>
<comment type="similarity">
    <text evidence="2 7">Belongs to the peptidase S26 family.</text>
</comment>
<keyword evidence="5 7" id="KW-0378">Hydrolase</keyword>
<feature type="active site" evidence="6">
    <location>
        <position position="120"/>
    </location>
</feature>